<dbReference type="RefSeq" id="WP_214437851.1">
    <property type="nucleotide sequence ID" value="NZ_JAECZB010000005.1"/>
</dbReference>
<name>A0A8J7L413_9CYAN</name>
<dbReference type="EMBL" id="JAECZB010000005">
    <property type="protein sequence ID" value="MBH8551542.1"/>
    <property type="molecule type" value="Genomic_DNA"/>
</dbReference>
<dbReference type="PANTHER" id="PTHR42695">
    <property type="entry name" value="GLUTAMINE AMIDOTRANSFERASE YLR126C-RELATED"/>
    <property type="match status" value="1"/>
</dbReference>
<dbReference type="Gene3D" id="3.40.50.880">
    <property type="match status" value="1"/>
</dbReference>
<accession>A0A8J7L413</accession>
<evidence type="ECO:0000259" key="1">
    <source>
        <dbReference type="Pfam" id="PF00117"/>
    </source>
</evidence>
<evidence type="ECO:0000313" key="3">
    <source>
        <dbReference type="Proteomes" id="UP000599391"/>
    </source>
</evidence>
<evidence type="ECO:0000313" key="2">
    <source>
        <dbReference type="EMBL" id="MBH8551542.1"/>
    </source>
</evidence>
<comment type="caution">
    <text evidence="2">The sequence shown here is derived from an EMBL/GenBank/DDBJ whole genome shotgun (WGS) entry which is preliminary data.</text>
</comment>
<dbReference type="Pfam" id="PF00117">
    <property type="entry name" value="GATase"/>
    <property type="match status" value="1"/>
</dbReference>
<sequence length="235" mass="25848">MKTAIIIRHIAFEDLGNLAPALKQHDYAVTYIEAGYDDIMQIDPLVADLVVVLGGPIGVYDESDYPFLSDELNFLESRLNLDLPTLGLCLGGQLIASALGAKVYPGTQGKEVGWAPIDLSEAGKHSPLAHLAPDETSVLHWHGDTFDLPNGSTLLASTSKYPNQAFSWGKHCLALQFHPEVTARGLERWFIGHASEIASTPDVSVNQLRLDTKRYASRLEIQAFKLWNAWLKTLV</sequence>
<dbReference type="InterPro" id="IPR029062">
    <property type="entry name" value="Class_I_gatase-like"/>
</dbReference>
<dbReference type="InterPro" id="IPR017926">
    <property type="entry name" value="GATASE"/>
</dbReference>
<dbReference type="SUPFAM" id="SSF52317">
    <property type="entry name" value="Class I glutamine amidotransferase-like"/>
    <property type="match status" value="1"/>
</dbReference>
<gene>
    <name evidence="2" type="ORF">I8751_03945</name>
</gene>
<keyword evidence="3" id="KW-1185">Reference proteome</keyword>
<feature type="domain" description="Glutamine amidotransferase" evidence="1">
    <location>
        <begin position="18"/>
        <end position="184"/>
    </location>
</feature>
<dbReference type="Proteomes" id="UP000599391">
    <property type="component" value="Unassembled WGS sequence"/>
</dbReference>
<dbReference type="PANTHER" id="PTHR42695:SF5">
    <property type="entry name" value="GLUTAMINE AMIDOTRANSFERASE YLR126C-RELATED"/>
    <property type="match status" value="1"/>
</dbReference>
<organism evidence="2 3">
    <name type="scientific">Atlanticothrix silvestris CENA357</name>
    <dbReference type="NCBI Taxonomy" id="1725252"/>
    <lineage>
        <taxon>Bacteria</taxon>
        <taxon>Bacillati</taxon>
        <taxon>Cyanobacteriota</taxon>
        <taxon>Cyanophyceae</taxon>
        <taxon>Nostocales</taxon>
        <taxon>Nodulariaceae</taxon>
        <taxon>Atlanticothrix</taxon>
        <taxon>Atlanticothrix silvestris</taxon>
    </lineage>
</organism>
<dbReference type="GO" id="GO:0005829">
    <property type="term" value="C:cytosol"/>
    <property type="evidence" value="ECO:0007669"/>
    <property type="project" value="TreeGrafter"/>
</dbReference>
<dbReference type="NCBIfam" id="NF005458">
    <property type="entry name" value="PRK07053.1"/>
    <property type="match status" value="1"/>
</dbReference>
<dbReference type="InterPro" id="IPR044992">
    <property type="entry name" value="ChyE-like"/>
</dbReference>
<dbReference type="PROSITE" id="PS51273">
    <property type="entry name" value="GATASE_TYPE_1"/>
    <property type="match status" value="1"/>
</dbReference>
<dbReference type="AlphaFoldDB" id="A0A8J7L413"/>
<keyword evidence="2" id="KW-0315">Glutamine amidotransferase</keyword>
<proteinExistence type="predicted"/>
<dbReference type="CDD" id="cd01741">
    <property type="entry name" value="GATase1_1"/>
    <property type="match status" value="1"/>
</dbReference>
<reference evidence="2 3" key="1">
    <citation type="journal article" date="2021" name="Int. J. Syst. Evol. Microbiol.">
        <title>Amazonocrinis nigriterrae gen. nov., sp. nov., Atlanticothrix silvestris gen. nov., sp. nov. and Dendronalium phyllosphericum gen. nov., sp. nov., nostocacean cyanobacteria from Brazilian environments.</title>
        <authorList>
            <person name="Alvarenga D.O."/>
            <person name="Andreote A.P.D."/>
            <person name="Branco L.H.Z."/>
            <person name="Delbaje E."/>
            <person name="Cruz R.B."/>
            <person name="Varani A.M."/>
            <person name="Fiore M.F."/>
        </authorList>
    </citation>
    <scope>NUCLEOTIDE SEQUENCE [LARGE SCALE GENOMIC DNA]</scope>
    <source>
        <strain evidence="2 3">CENA357</strain>
    </source>
</reference>
<protein>
    <submittedName>
        <fullName evidence="2">Glutamine amidotransferase</fullName>
    </submittedName>
</protein>